<dbReference type="Gene3D" id="3.40.50.720">
    <property type="entry name" value="NAD(P)-binding Rossmann-like Domain"/>
    <property type="match status" value="1"/>
</dbReference>
<proteinExistence type="predicted"/>
<evidence type="ECO:0000313" key="2">
    <source>
        <dbReference type="Proteomes" id="UP001318860"/>
    </source>
</evidence>
<dbReference type="Pfam" id="PF13561">
    <property type="entry name" value="adh_short_C2"/>
    <property type="match status" value="1"/>
</dbReference>
<dbReference type="InterPro" id="IPR002347">
    <property type="entry name" value="SDR_fam"/>
</dbReference>
<reference evidence="1 2" key="1">
    <citation type="journal article" date="2021" name="Comput. Struct. Biotechnol. J.">
        <title>De novo genome assembly of the potent medicinal plant Rehmannia glutinosa using nanopore technology.</title>
        <authorList>
            <person name="Ma L."/>
            <person name="Dong C."/>
            <person name="Song C."/>
            <person name="Wang X."/>
            <person name="Zheng X."/>
            <person name="Niu Y."/>
            <person name="Chen S."/>
            <person name="Feng W."/>
        </authorList>
    </citation>
    <scope>NUCLEOTIDE SEQUENCE [LARGE SCALE GENOMIC DNA]</scope>
    <source>
        <strain evidence="1">DH-2019</strain>
    </source>
</reference>
<evidence type="ECO:0000313" key="1">
    <source>
        <dbReference type="EMBL" id="KAK6155373.1"/>
    </source>
</evidence>
<name>A0ABR0X7U7_REHGL</name>
<dbReference type="SUPFAM" id="SSF51735">
    <property type="entry name" value="NAD(P)-binding Rossmann-fold domains"/>
    <property type="match status" value="1"/>
</dbReference>
<dbReference type="PANTHER" id="PTHR44375">
    <property type="entry name" value="BETA-KETOACYL-ACP REDUCTASE-LIKE PROTEIN-RELATED"/>
    <property type="match status" value="1"/>
</dbReference>
<dbReference type="InterPro" id="IPR036291">
    <property type="entry name" value="NAD(P)-bd_dom_sf"/>
</dbReference>
<accession>A0ABR0X7U7</accession>
<sequence length="275" mass="30062">MENPGKKVLLTSSGDEISINIAHHLAQRGCRLVLMGNEGQLRSAADKIKASLSGVVLIEVVGLDMEEERETVFAEAVEKARRVLGSLDAFVNCYSYEAARFSFVATGKMQDPLSLAENEFKKIVKTNFMSVWYLLKAVGKTMRDQGSGGSIVLLTSIIGAERGLYPGAAAYGSCLAGVQQLARTSALEIGKYQIRVNAIARGLHLHDKFPVSVGKERAQKLVNEANPLHRWLDVKSDLASTVIYLISDGSRYMTGTTIYVDGGQSLVRPRMRSYM</sequence>
<dbReference type="CDD" id="cd05233">
    <property type="entry name" value="SDR_c"/>
    <property type="match status" value="1"/>
</dbReference>
<comment type="caution">
    <text evidence="1">The sequence shown here is derived from an EMBL/GenBank/DDBJ whole genome shotgun (WGS) entry which is preliminary data.</text>
</comment>
<dbReference type="Proteomes" id="UP001318860">
    <property type="component" value="Unassembled WGS sequence"/>
</dbReference>
<protein>
    <submittedName>
        <fullName evidence="1">Uncharacterized protein</fullName>
    </submittedName>
</protein>
<dbReference type="PRINTS" id="PR00081">
    <property type="entry name" value="GDHRDH"/>
</dbReference>
<keyword evidence="2" id="KW-1185">Reference proteome</keyword>
<gene>
    <name evidence="1" type="ORF">DH2020_009621</name>
</gene>
<organism evidence="1 2">
    <name type="scientific">Rehmannia glutinosa</name>
    <name type="common">Chinese foxglove</name>
    <dbReference type="NCBI Taxonomy" id="99300"/>
    <lineage>
        <taxon>Eukaryota</taxon>
        <taxon>Viridiplantae</taxon>
        <taxon>Streptophyta</taxon>
        <taxon>Embryophyta</taxon>
        <taxon>Tracheophyta</taxon>
        <taxon>Spermatophyta</taxon>
        <taxon>Magnoliopsida</taxon>
        <taxon>eudicotyledons</taxon>
        <taxon>Gunneridae</taxon>
        <taxon>Pentapetalae</taxon>
        <taxon>asterids</taxon>
        <taxon>lamiids</taxon>
        <taxon>Lamiales</taxon>
        <taxon>Orobanchaceae</taxon>
        <taxon>Rehmannieae</taxon>
        <taxon>Rehmannia</taxon>
    </lineage>
</organism>
<dbReference type="PANTHER" id="PTHR44375:SF6">
    <property type="entry name" value="F28J7.36 PROTEIN"/>
    <property type="match status" value="1"/>
</dbReference>
<dbReference type="EMBL" id="JABTTQ020000005">
    <property type="protein sequence ID" value="KAK6155373.1"/>
    <property type="molecule type" value="Genomic_DNA"/>
</dbReference>